<evidence type="ECO:0000313" key="1">
    <source>
        <dbReference type="EMBL" id="KIA77011.1"/>
    </source>
</evidence>
<gene>
    <name evidence="1" type="ORF">DB43_GZ00060</name>
</gene>
<dbReference type="PATRIC" id="fig|83552.4.peg.1849"/>
<dbReference type="RefSeq" id="WP_013925504.1">
    <property type="nucleotide sequence ID" value="NZ_JSAM01000095.1"/>
</dbReference>
<dbReference type="EMBL" id="JSAM01000095">
    <property type="protein sequence ID" value="KIA77011.1"/>
    <property type="molecule type" value="Genomic_DNA"/>
</dbReference>
<proteinExistence type="predicted"/>
<protein>
    <submittedName>
        <fullName evidence="1">Uncharacterized protein</fullName>
    </submittedName>
</protein>
<dbReference type="AlphaFoldDB" id="A0A0C1C001"/>
<sequence>MGINEENKLLKILQEQFKNTFNYTEDDYLHAFGKASQVLLASIIFFPDFVEIDSRIFLKRNVLDQDVIRKMLEDGEDITEVEKKFNFIEVDFLFDGGGRDLAEDADIVFAQIIKTAWDAWLKYQYPSRKFIVEIIDVEGTGESLGVQFCEESKFSIYD</sequence>
<comment type="caution">
    <text evidence="1">The sequence shown here is derived from an EMBL/GenBank/DDBJ whole genome shotgun (WGS) entry which is preliminary data.</text>
</comment>
<evidence type="ECO:0000313" key="2">
    <source>
        <dbReference type="Proteomes" id="UP000031307"/>
    </source>
</evidence>
<organism evidence="1 2">
    <name type="scientific">Parachlamydia acanthamoebae</name>
    <dbReference type="NCBI Taxonomy" id="83552"/>
    <lineage>
        <taxon>Bacteria</taxon>
        <taxon>Pseudomonadati</taxon>
        <taxon>Chlamydiota</taxon>
        <taxon>Chlamydiia</taxon>
        <taxon>Parachlamydiales</taxon>
        <taxon>Parachlamydiaceae</taxon>
        <taxon>Parachlamydia</taxon>
    </lineage>
</organism>
<dbReference type="Proteomes" id="UP000031307">
    <property type="component" value="Unassembled WGS sequence"/>
</dbReference>
<reference evidence="1 2" key="1">
    <citation type="journal article" date="2014" name="Mol. Biol. Evol.">
        <title>Massive expansion of Ubiquitination-related gene families within the Chlamydiae.</title>
        <authorList>
            <person name="Domman D."/>
            <person name="Collingro A."/>
            <person name="Lagkouvardos I."/>
            <person name="Gehre L."/>
            <person name="Weinmaier T."/>
            <person name="Rattei T."/>
            <person name="Subtil A."/>
            <person name="Horn M."/>
        </authorList>
    </citation>
    <scope>NUCLEOTIDE SEQUENCE [LARGE SCALE GENOMIC DNA]</scope>
    <source>
        <strain evidence="1 2">OEW1</strain>
    </source>
</reference>
<accession>A0A0C1C001</accession>
<name>A0A0C1C001_9BACT</name>